<dbReference type="PANTHER" id="PTHR10353:SF122">
    <property type="entry name" value="6-PHOSPHO-BETA-GLUCOSIDASE ASCB-RELATED"/>
    <property type="match status" value="1"/>
</dbReference>
<keyword evidence="2 6" id="KW-0378">Hydrolase</keyword>
<dbReference type="InterPro" id="IPR017853">
    <property type="entry name" value="GH"/>
</dbReference>
<gene>
    <name evidence="6" type="ORF">DWY25_01840</name>
</gene>
<dbReference type="InterPro" id="IPR001360">
    <property type="entry name" value="Glyco_hydro_1"/>
</dbReference>
<dbReference type="FunFam" id="3.20.20.80:FF:000004">
    <property type="entry name" value="Beta-glucosidase 6-phospho-beta-glucosidase"/>
    <property type="match status" value="1"/>
</dbReference>
<keyword evidence="3" id="KW-0326">Glycosidase</keyword>
<dbReference type="GeneID" id="83014149"/>
<dbReference type="PROSITE" id="PS00572">
    <property type="entry name" value="GLYCOSYL_HYDROL_F1_1"/>
    <property type="match status" value="1"/>
</dbReference>
<evidence type="ECO:0000313" key="6">
    <source>
        <dbReference type="EMBL" id="RGR77059.1"/>
    </source>
</evidence>
<organism evidence="6 7">
    <name type="scientific">Holdemania filiformis</name>
    <dbReference type="NCBI Taxonomy" id="61171"/>
    <lineage>
        <taxon>Bacteria</taxon>
        <taxon>Bacillati</taxon>
        <taxon>Bacillota</taxon>
        <taxon>Erysipelotrichia</taxon>
        <taxon>Erysipelotrichales</taxon>
        <taxon>Erysipelotrichaceae</taxon>
        <taxon>Holdemania</taxon>
    </lineage>
</organism>
<feature type="active site" description="Nucleophile" evidence="4">
    <location>
        <position position="382"/>
    </location>
</feature>
<dbReference type="Pfam" id="PF00232">
    <property type="entry name" value="Glyco_hydro_1"/>
    <property type="match status" value="1"/>
</dbReference>
<dbReference type="Gene3D" id="3.20.20.80">
    <property type="entry name" value="Glycosidases"/>
    <property type="match status" value="1"/>
</dbReference>
<dbReference type="AlphaFoldDB" id="A0A412G736"/>
<dbReference type="SUPFAM" id="SSF51445">
    <property type="entry name" value="(Trans)glycosidases"/>
    <property type="match status" value="1"/>
</dbReference>
<protein>
    <submittedName>
        <fullName evidence="6">Glycoside hydrolase family 1 protein</fullName>
    </submittedName>
</protein>
<name>A0A412G736_9FIRM</name>
<comment type="similarity">
    <text evidence="1 5">Belongs to the glycosyl hydrolase 1 family.</text>
</comment>
<proteinExistence type="inferred from homology"/>
<dbReference type="GO" id="GO:0008422">
    <property type="term" value="F:beta-glucosidase activity"/>
    <property type="evidence" value="ECO:0007669"/>
    <property type="project" value="TreeGrafter"/>
</dbReference>
<dbReference type="GO" id="GO:0016052">
    <property type="term" value="P:carbohydrate catabolic process"/>
    <property type="evidence" value="ECO:0007669"/>
    <property type="project" value="TreeGrafter"/>
</dbReference>
<sequence>MNKNFRHDFLWGGAISACQAEGAYDADGRTLTFPDIVKRIDPNQRQNFGQAWITDKEIAEGRTGDLLDYPKRWGIDFYHTYAEDIALMAKMGFKVFRFSIAISRVFPHVGDREPNAKALAYYDGVIRECRKWNMEPLVTMSHFDPPIEIWENYGGYTNREIIDYYYRYFKTLIDRYHHDVKYWLPFNEINCGLLAPFKGLGVCNGEGVEFENRRWQAIHNQFVTAAKIVQYAHQHYPDLKMGCMVAYVTSYPYSCDPRDVIANEEFDRITNLLFLDVQAKGEYPYFAKTYFEQNQIHLQIEDGELELLKQGTADWVGYSYYQSIVTAAATDKKERTSGNLTSGLKNPHLKANEWGWQIDPDGLRYLTNKVYDRYGKPIFILENGIGKIETLNAENTVHDDYRIDYLKRHLKALKEAVQDGCDVIGYTWWGPIDLISSGTSEMSKRYGFIYVDQDENGQGSKRRYCKDSYAAYKQIIETNGEEL</sequence>
<keyword evidence="7" id="KW-1185">Reference proteome</keyword>
<comment type="caution">
    <text evidence="6">The sequence shown here is derived from an EMBL/GenBank/DDBJ whole genome shotgun (WGS) entry which is preliminary data.</text>
</comment>
<evidence type="ECO:0000256" key="2">
    <source>
        <dbReference type="ARBA" id="ARBA00022801"/>
    </source>
</evidence>
<dbReference type="PRINTS" id="PR00131">
    <property type="entry name" value="GLHYDRLASE1"/>
</dbReference>
<reference evidence="6 7" key="1">
    <citation type="submission" date="2018-08" db="EMBL/GenBank/DDBJ databases">
        <title>A genome reference for cultivated species of the human gut microbiota.</title>
        <authorList>
            <person name="Zou Y."/>
            <person name="Xue W."/>
            <person name="Luo G."/>
        </authorList>
    </citation>
    <scope>NUCLEOTIDE SEQUENCE [LARGE SCALE GENOMIC DNA]</scope>
    <source>
        <strain evidence="6 7">AF24-29</strain>
    </source>
</reference>
<evidence type="ECO:0000256" key="1">
    <source>
        <dbReference type="ARBA" id="ARBA00010838"/>
    </source>
</evidence>
<dbReference type="InterPro" id="IPR018120">
    <property type="entry name" value="Glyco_hydro_1_AS"/>
</dbReference>
<dbReference type="PANTHER" id="PTHR10353">
    <property type="entry name" value="GLYCOSYL HYDROLASE"/>
    <property type="match status" value="1"/>
</dbReference>
<accession>A0A412G736</accession>
<evidence type="ECO:0000256" key="5">
    <source>
        <dbReference type="RuleBase" id="RU003690"/>
    </source>
</evidence>
<dbReference type="GO" id="GO:0005829">
    <property type="term" value="C:cytosol"/>
    <property type="evidence" value="ECO:0007669"/>
    <property type="project" value="TreeGrafter"/>
</dbReference>
<evidence type="ECO:0000256" key="4">
    <source>
        <dbReference type="PROSITE-ProRule" id="PRU10055"/>
    </source>
</evidence>
<evidence type="ECO:0000256" key="3">
    <source>
        <dbReference type="ARBA" id="ARBA00023295"/>
    </source>
</evidence>
<dbReference type="Proteomes" id="UP000284178">
    <property type="component" value="Unassembled WGS sequence"/>
</dbReference>
<dbReference type="EMBL" id="QRUP01000001">
    <property type="protein sequence ID" value="RGR77059.1"/>
    <property type="molecule type" value="Genomic_DNA"/>
</dbReference>
<dbReference type="RefSeq" id="WP_117892924.1">
    <property type="nucleotide sequence ID" value="NZ_CABJCV010000001.1"/>
</dbReference>
<evidence type="ECO:0000313" key="7">
    <source>
        <dbReference type="Proteomes" id="UP000284178"/>
    </source>
</evidence>